<dbReference type="Pfam" id="PF06961">
    <property type="entry name" value="DUF1294"/>
    <property type="match status" value="1"/>
</dbReference>
<evidence type="ECO:0000313" key="3">
    <source>
        <dbReference type="Proteomes" id="UP001595752"/>
    </source>
</evidence>
<reference evidence="3" key="1">
    <citation type="journal article" date="2019" name="Int. J. Syst. Evol. Microbiol.">
        <title>The Global Catalogue of Microorganisms (GCM) 10K type strain sequencing project: providing services to taxonomists for standard genome sequencing and annotation.</title>
        <authorList>
            <consortium name="The Broad Institute Genomics Platform"/>
            <consortium name="The Broad Institute Genome Sequencing Center for Infectious Disease"/>
            <person name="Wu L."/>
            <person name="Ma J."/>
        </authorList>
    </citation>
    <scope>NUCLEOTIDE SEQUENCE [LARGE SCALE GENOMIC DNA]</scope>
    <source>
        <strain evidence="3">CCUG 61889</strain>
    </source>
</reference>
<feature type="transmembrane region" description="Helical" evidence="1">
    <location>
        <begin position="38"/>
        <end position="57"/>
    </location>
</feature>
<organism evidence="2 3">
    <name type="scientific">Bacillus songklensis</name>
    <dbReference type="NCBI Taxonomy" id="1069116"/>
    <lineage>
        <taxon>Bacteria</taxon>
        <taxon>Bacillati</taxon>
        <taxon>Bacillota</taxon>
        <taxon>Bacilli</taxon>
        <taxon>Bacillales</taxon>
        <taxon>Bacillaceae</taxon>
        <taxon>Bacillus</taxon>
    </lineage>
</organism>
<name>A0ABV8B1W8_9BACI</name>
<keyword evidence="1" id="KW-0472">Membrane</keyword>
<keyword evidence="3" id="KW-1185">Reference proteome</keyword>
<sequence>MGDFIFVYYVLINTVGLLIMAVDKSRAKHHGWRIRERTIWICSLFGGAIGSTVGMSTFRHKTKHPQFKVGLPLLAIGHLFILFQFM</sequence>
<dbReference type="EMBL" id="JBHRZT010000020">
    <property type="protein sequence ID" value="MFC3883186.1"/>
    <property type="molecule type" value="Genomic_DNA"/>
</dbReference>
<comment type="caution">
    <text evidence="2">The sequence shown here is derived from an EMBL/GenBank/DDBJ whole genome shotgun (WGS) entry which is preliminary data.</text>
</comment>
<proteinExistence type="predicted"/>
<dbReference type="Proteomes" id="UP001595752">
    <property type="component" value="Unassembled WGS sequence"/>
</dbReference>
<gene>
    <name evidence="2" type="ORF">ACFOU2_06510</name>
</gene>
<feature type="transmembrane region" description="Helical" evidence="1">
    <location>
        <begin position="6"/>
        <end position="22"/>
    </location>
</feature>
<dbReference type="RefSeq" id="WP_377913339.1">
    <property type="nucleotide sequence ID" value="NZ_JBHRZT010000020.1"/>
</dbReference>
<accession>A0ABV8B1W8</accession>
<keyword evidence="1" id="KW-1133">Transmembrane helix</keyword>
<evidence type="ECO:0000256" key="1">
    <source>
        <dbReference type="SAM" id="Phobius"/>
    </source>
</evidence>
<protein>
    <submittedName>
        <fullName evidence="2">DUF1294 domain-containing protein</fullName>
    </submittedName>
</protein>
<evidence type="ECO:0000313" key="2">
    <source>
        <dbReference type="EMBL" id="MFC3883186.1"/>
    </source>
</evidence>
<dbReference type="InterPro" id="IPR010718">
    <property type="entry name" value="DUF1294"/>
</dbReference>
<keyword evidence="1" id="KW-0812">Transmembrane</keyword>